<evidence type="ECO:0000256" key="5">
    <source>
        <dbReference type="SAM" id="Coils"/>
    </source>
</evidence>
<dbReference type="GO" id="GO:0005524">
    <property type="term" value="F:ATP binding"/>
    <property type="evidence" value="ECO:0007669"/>
    <property type="project" value="UniProtKB-KW"/>
</dbReference>
<dbReference type="AlphaFoldDB" id="A0A2U2EJN6"/>
<dbReference type="NCBIfam" id="NF038318">
    <property type="entry name" value="DISARM_DrmD_b"/>
    <property type="match status" value="1"/>
</dbReference>
<dbReference type="SMART" id="SM00487">
    <property type="entry name" value="DEXDc"/>
    <property type="match status" value="1"/>
</dbReference>
<dbReference type="SMART" id="SM00490">
    <property type="entry name" value="HELICc"/>
    <property type="match status" value="1"/>
</dbReference>
<keyword evidence="2" id="KW-0378">Hydrolase</keyword>
<dbReference type="PROSITE" id="PS51194">
    <property type="entry name" value="HELICASE_CTER"/>
    <property type="match status" value="1"/>
</dbReference>
<evidence type="ECO:0000256" key="1">
    <source>
        <dbReference type="ARBA" id="ARBA00022741"/>
    </source>
</evidence>
<dbReference type="Pfam" id="PF00176">
    <property type="entry name" value="SNF2-rel_dom"/>
    <property type="match status" value="1"/>
</dbReference>
<feature type="domain" description="Helicase ATP-binding" evidence="6">
    <location>
        <begin position="42"/>
        <end position="204"/>
    </location>
</feature>
<evidence type="ECO:0000313" key="9">
    <source>
        <dbReference type="Proteomes" id="UP000245905"/>
    </source>
</evidence>
<dbReference type="InterPro" id="IPR000330">
    <property type="entry name" value="SNF2_N"/>
</dbReference>
<dbReference type="PANTHER" id="PTHR10799">
    <property type="entry name" value="SNF2/RAD54 HELICASE FAMILY"/>
    <property type="match status" value="1"/>
</dbReference>
<dbReference type="EMBL" id="JRFS01000002">
    <property type="protein sequence ID" value="PWE84698.1"/>
    <property type="molecule type" value="Genomic_DNA"/>
</dbReference>
<comment type="caution">
    <text evidence="8">The sequence shown here is derived from an EMBL/GenBank/DDBJ whole genome shotgun (WGS) entry which is preliminary data.</text>
</comment>
<feature type="coiled-coil region" evidence="5">
    <location>
        <begin position="594"/>
        <end position="621"/>
    </location>
</feature>
<dbReference type="CDD" id="cd18793">
    <property type="entry name" value="SF2_C_SNF"/>
    <property type="match status" value="1"/>
</dbReference>
<accession>A0A2U2EJN6</accession>
<dbReference type="Proteomes" id="UP000245905">
    <property type="component" value="Unassembled WGS sequence"/>
</dbReference>
<evidence type="ECO:0000256" key="2">
    <source>
        <dbReference type="ARBA" id="ARBA00022801"/>
    </source>
</evidence>
<dbReference type="Gene3D" id="3.40.50.300">
    <property type="entry name" value="P-loop containing nucleotide triphosphate hydrolases"/>
    <property type="match status" value="1"/>
</dbReference>
<dbReference type="InterPro" id="IPR049730">
    <property type="entry name" value="SNF2/RAD54-like_C"/>
</dbReference>
<organism evidence="8 9">
    <name type="scientific">Agathobacter rectalis</name>
    <dbReference type="NCBI Taxonomy" id="39491"/>
    <lineage>
        <taxon>Bacteria</taxon>
        <taxon>Bacillati</taxon>
        <taxon>Bacillota</taxon>
        <taxon>Clostridia</taxon>
        <taxon>Lachnospirales</taxon>
        <taxon>Lachnospiraceae</taxon>
        <taxon>Agathobacter</taxon>
    </lineage>
</organism>
<dbReference type="InterPro" id="IPR001650">
    <property type="entry name" value="Helicase_C-like"/>
</dbReference>
<dbReference type="InterPro" id="IPR027417">
    <property type="entry name" value="P-loop_NTPase"/>
</dbReference>
<dbReference type="SUPFAM" id="SSF52540">
    <property type="entry name" value="P-loop containing nucleoside triphosphate hydrolases"/>
    <property type="match status" value="2"/>
</dbReference>
<proteinExistence type="predicted"/>
<dbReference type="CDD" id="cd18011">
    <property type="entry name" value="DEXDc_RapA"/>
    <property type="match status" value="1"/>
</dbReference>
<dbReference type="Pfam" id="PF00271">
    <property type="entry name" value="Helicase_C"/>
    <property type="match status" value="1"/>
</dbReference>
<evidence type="ECO:0000259" key="6">
    <source>
        <dbReference type="PROSITE" id="PS51192"/>
    </source>
</evidence>
<keyword evidence="5" id="KW-0175">Coiled coil</keyword>
<feature type="coiled-coil region" evidence="5">
    <location>
        <begin position="805"/>
        <end position="843"/>
    </location>
</feature>
<gene>
    <name evidence="8" type="ORF">LD38_01095</name>
</gene>
<evidence type="ECO:0000313" key="8">
    <source>
        <dbReference type="EMBL" id="PWE84698.1"/>
    </source>
</evidence>
<sequence>MGIVENTYAELKQQELKNNPYSCLHMADIDINPHQIEAFTFALSSLELGGAILADEVGLGKTIEAGLVIKYLLCSGKNKILLIMPSNLRKQWQVELEEKFDIDSLIVDSSNWEDYLAKVKSKQAVIIVSYHFASKRKAEFGKIAWDFCVFDEAHRLRNVYKNGSKMANSLYELTKGIPKILLTATPMQNTLLDIYGLVQFIDDRVFYSKQIFSERYLRGEDYNNLKACLEPVVQRTLRKEVAEYIQFSERKEMTIDFELSPMEIELYVMINNYLKKEILYALPNSHRTLITSVIRKLLASSSMAVAETFKVLKGRLETLKETTRTESADESIDFFLSFFDDDEIETDDDSKQDELYTREKVNEFIQHEIDEVTAIINKAESIKRNAKMTALKQAVEKAFAFQDEAGIKQRIVVFTESIRTQQYMFEELSHAGYEGQILKFNGCTNDPVTKQIYKAWKARNYGKYVGNRNVELKNAIVEAFRDEYKILLVTDSGSEGLNLQFCNTIINYDLPWNPQKIEQRIGRCHRYGQKNDVVVINLLNTQNVADKRVYEILSEKFELFQGVFGASDKAIGLLESGADFEKRVTLIYQECKTTSDFTKQFKDLEKELEKKRNKKMDELKSIFTYKTEEQHKSHFNIIMKEIAEYDSQFKYWNSRSKEENEIYPKYYETNIDLEIPGIQHGYLLIGGSYVGEILEDAVFEIIDITGKIYGVSDELARDLCEKLQEQCLEEKTPNNQEILSYIDKVDEFMQQKYAESKRTVLIANQKKLDNWLQLRKEEYLLRVKDTSELDELKEKYAIEGDFRQKIALKKQIEILEEQKQKMIEAFHDEMSTLEEEAVNMQKQFAEGILVKTQLVTKIVIKF</sequence>
<evidence type="ECO:0000259" key="7">
    <source>
        <dbReference type="PROSITE" id="PS51194"/>
    </source>
</evidence>
<dbReference type="GO" id="GO:0004386">
    <property type="term" value="F:helicase activity"/>
    <property type="evidence" value="ECO:0007669"/>
    <property type="project" value="UniProtKB-KW"/>
</dbReference>
<reference evidence="8 9" key="1">
    <citation type="submission" date="2014-09" db="EMBL/GenBank/DDBJ databases">
        <title>Butyrate-producing bacteria isolated from human gut.</title>
        <authorList>
            <person name="Zhang Q."/>
            <person name="Zhao L."/>
        </authorList>
    </citation>
    <scope>NUCLEOTIDE SEQUENCE [LARGE SCALE GENOMIC DNA]</scope>
    <source>
        <strain evidence="8 9">R22</strain>
    </source>
</reference>
<keyword evidence="4" id="KW-0067">ATP-binding</keyword>
<dbReference type="GO" id="GO:0016787">
    <property type="term" value="F:hydrolase activity"/>
    <property type="evidence" value="ECO:0007669"/>
    <property type="project" value="UniProtKB-KW"/>
</dbReference>
<dbReference type="RefSeq" id="WP_109257040.1">
    <property type="nucleotide sequence ID" value="NZ_JRFS01000002.1"/>
</dbReference>
<keyword evidence="1" id="KW-0547">Nucleotide-binding</keyword>
<protein>
    <submittedName>
        <fullName evidence="8">DNA/RNA helicase, superfamily II, SNF2 family protein</fullName>
    </submittedName>
</protein>
<dbReference type="InterPro" id="IPR038718">
    <property type="entry name" value="SNF2-like_sf"/>
</dbReference>
<name>A0A2U2EJN6_9FIRM</name>
<dbReference type="PROSITE" id="PS51192">
    <property type="entry name" value="HELICASE_ATP_BIND_1"/>
    <property type="match status" value="1"/>
</dbReference>
<feature type="domain" description="Helicase C-terminal" evidence="7">
    <location>
        <begin position="390"/>
        <end position="571"/>
    </location>
</feature>
<keyword evidence="3 8" id="KW-0347">Helicase</keyword>
<dbReference type="Gene3D" id="3.40.50.10810">
    <property type="entry name" value="Tandem AAA-ATPase domain"/>
    <property type="match status" value="1"/>
</dbReference>
<evidence type="ECO:0000256" key="4">
    <source>
        <dbReference type="ARBA" id="ARBA00022840"/>
    </source>
</evidence>
<evidence type="ECO:0000256" key="3">
    <source>
        <dbReference type="ARBA" id="ARBA00022806"/>
    </source>
</evidence>
<dbReference type="InterPro" id="IPR057342">
    <property type="entry name" value="DEXDc_RapA"/>
</dbReference>
<dbReference type="InterPro" id="IPR014001">
    <property type="entry name" value="Helicase_ATP-bd"/>
</dbReference>